<dbReference type="Pfam" id="PF11741">
    <property type="entry name" value="AMIN"/>
    <property type="match status" value="2"/>
</dbReference>
<evidence type="ECO:0000313" key="5">
    <source>
        <dbReference type="Proteomes" id="UP000252107"/>
    </source>
</evidence>
<sequence>MKLHWLLPSTIGTIFLLSSPALAGRLESWRFDANQNRLEINTSEGVQPQAQLVFSPTRLVIDLPGTTFGRPQLTQQQSGAIRAIRVGQFDPQTTRIVVELNPGYTLDPNKVQFVGSTASRWTVQLPTPETEGVASSTETAVQPTPTTSPETGITSIPALSPRNIYNVVTTGSDRSTNKPPMVNTVAAVTQIENLRVTGDGFFVRTNGGSPQIQVNRTQDKKIINIDISGASLSPSLEQQDLSVNRFGVSRIQFTQLQSRQPTVRMTLQVEKNSPDWRATTSSVGGFVVLPNSRVVSLPRDNNPSPISSNTDSPATIESVELTGNGTQLLIRADQTLSATGGWDRSNGLFRIAIANAKLAPRVAGPALNANSPILRVRLQSQAPDTVIIFVQPAAGVQIGELNQVGDQLLALQLQRSRQITPPVSLPPLTSPNPIASNPPVSQPRPRTSVPTGKVVVVIDPGHGGKDSGAPGLGGLLEKDVVLPIGQRIASILEQNGVQAVLTRDSDFFVELQGRVDIAERANATLFISVHANSVDNRPDVNGLEVYYYDSGYALAEVVRNNILQSIDTIKDRGTRKARFYVLRKSSMPSILVETGYMTGREDNPRLATREYQNRMAEAIAYGILKYLKQR</sequence>
<organism evidence="4 5">
    <name type="scientific">Nostoc minutum NIES-26</name>
    <dbReference type="NCBI Taxonomy" id="1844469"/>
    <lineage>
        <taxon>Bacteria</taxon>
        <taxon>Bacillati</taxon>
        <taxon>Cyanobacteriota</taxon>
        <taxon>Cyanophyceae</taxon>
        <taxon>Nostocales</taxon>
        <taxon>Nostocaceae</taxon>
        <taxon>Nostoc</taxon>
    </lineage>
</organism>
<dbReference type="CDD" id="cd02696">
    <property type="entry name" value="MurNAc-LAA"/>
    <property type="match status" value="1"/>
</dbReference>
<dbReference type="Gene3D" id="3.40.630.40">
    <property type="entry name" value="Zn-dependent exopeptidases"/>
    <property type="match status" value="1"/>
</dbReference>
<feature type="region of interest" description="Disordered" evidence="2">
    <location>
        <begin position="128"/>
        <end position="153"/>
    </location>
</feature>
<comment type="caution">
    <text evidence="4">The sequence shown here is derived from an EMBL/GenBank/DDBJ whole genome shotgun (WGS) entry which is preliminary data.</text>
</comment>
<dbReference type="GO" id="GO:0008745">
    <property type="term" value="F:N-acetylmuramoyl-L-alanine amidase activity"/>
    <property type="evidence" value="ECO:0007669"/>
    <property type="project" value="InterPro"/>
</dbReference>
<dbReference type="InterPro" id="IPR021731">
    <property type="entry name" value="AMIN_dom"/>
</dbReference>
<dbReference type="Gene3D" id="2.60.40.3500">
    <property type="match status" value="1"/>
</dbReference>
<dbReference type="SUPFAM" id="SSF53187">
    <property type="entry name" value="Zn-dependent exopeptidases"/>
    <property type="match status" value="1"/>
</dbReference>
<dbReference type="InterPro" id="IPR002508">
    <property type="entry name" value="MurNAc-LAA_cat"/>
</dbReference>
<dbReference type="InterPro" id="IPR050695">
    <property type="entry name" value="N-acetylmuramoyl_amidase_3"/>
</dbReference>
<dbReference type="EMBL" id="LXQD01000349">
    <property type="protein sequence ID" value="RCJ18414.1"/>
    <property type="molecule type" value="Genomic_DNA"/>
</dbReference>
<dbReference type="GO" id="GO:0009253">
    <property type="term" value="P:peptidoglycan catabolic process"/>
    <property type="evidence" value="ECO:0007669"/>
    <property type="project" value="InterPro"/>
</dbReference>
<dbReference type="Proteomes" id="UP000252107">
    <property type="component" value="Unassembled WGS sequence"/>
</dbReference>
<evidence type="ECO:0000259" key="3">
    <source>
        <dbReference type="SMART" id="SM00646"/>
    </source>
</evidence>
<gene>
    <name evidence="4" type="ORF">A6770_33230</name>
</gene>
<accession>A0A367Q524</accession>
<dbReference type="PANTHER" id="PTHR30404:SF0">
    <property type="entry name" value="N-ACETYLMURAMOYL-L-ALANINE AMIDASE AMIC"/>
    <property type="match status" value="1"/>
</dbReference>
<proteinExistence type="predicted"/>
<keyword evidence="1" id="KW-0378">Hydrolase</keyword>
<evidence type="ECO:0000256" key="2">
    <source>
        <dbReference type="SAM" id="MobiDB-lite"/>
    </source>
</evidence>
<evidence type="ECO:0000313" key="4">
    <source>
        <dbReference type="EMBL" id="RCJ18414.1"/>
    </source>
</evidence>
<dbReference type="PANTHER" id="PTHR30404">
    <property type="entry name" value="N-ACETYLMURAMOYL-L-ALANINE AMIDASE"/>
    <property type="match status" value="1"/>
</dbReference>
<reference evidence="4" key="1">
    <citation type="submission" date="2016-04" db="EMBL/GenBank/DDBJ databases">
        <authorList>
            <person name="Tabuchi Yagui T.R."/>
        </authorList>
    </citation>
    <scope>NUCLEOTIDE SEQUENCE [LARGE SCALE GENOMIC DNA]</scope>
    <source>
        <strain evidence="4">NIES-26</strain>
    </source>
</reference>
<evidence type="ECO:0000256" key="1">
    <source>
        <dbReference type="ARBA" id="ARBA00022801"/>
    </source>
</evidence>
<name>A0A367Q524_9NOSO</name>
<dbReference type="Pfam" id="PF01520">
    <property type="entry name" value="Amidase_3"/>
    <property type="match status" value="1"/>
</dbReference>
<protein>
    <submittedName>
        <fullName evidence="4">N-acetylmuramoyl-L-alanine amidase</fullName>
    </submittedName>
</protein>
<feature type="domain" description="MurNAc-LAA" evidence="3">
    <location>
        <begin position="515"/>
        <end position="624"/>
    </location>
</feature>
<feature type="compositionally biased region" description="Polar residues" evidence="2">
    <location>
        <begin position="434"/>
        <end position="449"/>
    </location>
</feature>
<dbReference type="AlphaFoldDB" id="A0A367Q524"/>
<feature type="region of interest" description="Disordered" evidence="2">
    <location>
        <begin position="422"/>
        <end position="449"/>
    </location>
</feature>
<keyword evidence="5" id="KW-1185">Reference proteome</keyword>
<dbReference type="SMART" id="SM00646">
    <property type="entry name" value="Ami_3"/>
    <property type="match status" value="1"/>
</dbReference>
<dbReference type="GO" id="GO:0030288">
    <property type="term" value="C:outer membrane-bounded periplasmic space"/>
    <property type="evidence" value="ECO:0007669"/>
    <property type="project" value="TreeGrafter"/>
</dbReference>